<gene>
    <name evidence="9" type="ORF">SAMN05660865_00993</name>
</gene>
<evidence type="ECO:0000256" key="5">
    <source>
        <dbReference type="ARBA" id="ARBA00022989"/>
    </source>
</evidence>
<evidence type="ECO:0000256" key="7">
    <source>
        <dbReference type="ARBA" id="ARBA00023306"/>
    </source>
</evidence>
<dbReference type="InterPro" id="IPR034746">
    <property type="entry name" value="POTRA"/>
</dbReference>
<evidence type="ECO:0000259" key="8">
    <source>
        <dbReference type="PROSITE" id="PS51779"/>
    </source>
</evidence>
<dbReference type="InterPro" id="IPR050487">
    <property type="entry name" value="FtsQ_DivIB"/>
</dbReference>
<keyword evidence="6" id="KW-0472">Membrane</keyword>
<dbReference type="RefSeq" id="WP_159945815.1">
    <property type="nucleotide sequence ID" value="NZ_FNUK01000010.1"/>
</dbReference>
<sequence>MEKKNNKKARMFIFLVFVFLLFFLLTRSSYFNIKVINVQGNYLVSKDEIIVLSELYNKNIFLISLEKVKERIKNNPYIEDVVIKRNIPSSVTLIIKEKKIRGIIKLDNLFISIDDKGRMIQELDSFPTDKIFVIEGIKIKEYVPNEYVTNDEKILKSLIEVLKISDYTKELGIVSVNLSNIDNITFKTNKGIDIDVGDCSNLDYKLAYAKSILKSDILKNQKGIIQVRSSGVAVFKRR</sequence>
<dbReference type="Pfam" id="PF08478">
    <property type="entry name" value="POTRA_1"/>
    <property type="match status" value="1"/>
</dbReference>
<dbReference type="EMBL" id="FNUK01000010">
    <property type="protein sequence ID" value="SEF77785.1"/>
    <property type="molecule type" value="Genomic_DNA"/>
</dbReference>
<dbReference type="Gene3D" id="3.10.20.310">
    <property type="entry name" value="membrane protein fhac"/>
    <property type="match status" value="1"/>
</dbReference>
<accession>A0A1H5URS3</accession>
<keyword evidence="2" id="KW-1003">Cell membrane</keyword>
<feature type="domain" description="POTRA" evidence="8">
    <location>
        <begin position="31"/>
        <end position="100"/>
    </location>
</feature>
<keyword evidence="5" id="KW-1133">Transmembrane helix</keyword>
<dbReference type="PANTHER" id="PTHR37820:SF1">
    <property type="entry name" value="CELL DIVISION PROTEIN FTSQ"/>
    <property type="match status" value="1"/>
</dbReference>
<dbReference type="OrthoDB" id="1953902at2"/>
<evidence type="ECO:0000256" key="1">
    <source>
        <dbReference type="ARBA" id="ARBA00004370"/>
    </source>
</evidence>
<dbReference type="PANTHER" id="PTHR37820">
    <property type="entry name" value="CELL DIVISION PROTEIN DIVIB"/>
    <property type="match status" value="1"/>
</dbReference>
<keyword evidence="4" id="KW-0812">Transmembrane</keyword>
<evidence type="ECO:0000313" key="9">
    <source>
        <dbReference type="EMBL" id="SEF77785.1"/>
    </source>
</evidence>
<dbReference type="GO" id="GO:0051301">
    <property type="term" value="P:cell division"/>
    <property type="evidence" value="ECO:0007669"/>
    <property type="project" value="UniProtKB-KW"/>
</dbReference>
<keyword evidence="10" id="KW-1185">Reference proteome</keyword>
<comment type="subcellular location">
    <subcellularLocation>
        <location evidence="1">Membrane</location>
    </subcellularLocation>
</comment>
<proteinExistence type="predicted"/>
<dbReference type="InterPro" id="IPR013685">
    <property type="entry name" value="POTRA_FtsQ_type"/>
</dbReference>
<dbReference type="PROSITE" id="PS51779">
    <property type="entry name" value="POTRA"/>
    <property type="match status" value="1"/>
</dbReference>
<evidence type="ECO:0000256" key="4">
    <source>
        <dbReference type="ARBA" id="ARBA00022692"/>
    </source>
</evidence>
<protein>
    <submittedName>
        <fullName evidence="9">Cell division protein FtsQ</fullName>
    </submittedName>
</protein>
<organism evidence="9 10">
    <name type="scientific">Caloramator fervidus</name>
    <dbReference type="NCBI Taxonomy" id="29344"/>
    <lineage>
        <taxon>Bacteria</taxon>
        <taxon>Bacillati</taxon>
        <taxon>Bacillota</taxon>
        <taxon>Clostridia</taxon>
        <taxon>Eubacteriales</taxon>
        <taxon>Clostridiaceae</taxon>
        <taxon>Caloramator</taxon>
    </lineage>
</organism>
<evidence type="ECO:0000256" key="3">
    <source>
        <dbReference type="ARBA" id="ARBA00022618"/>
    </source>
</evidence>
<evidence type="ECO:0000256" key="2">
    <source>
        <dbReference type="ARBA" id="ARBA00022475"/>
    </source>
</evidence>
<keyword evidence="3 9" id="KW-0132">Cell division</keyword>
<name>A0A1H5URS3_9CLOT</name>
<keyword evidence="7" id="KW-0131">Cell cycle</keyword>
<evidence type="ECO:0000256" key="6">
    <source>
        <dbReference type="ARBA" id="ARBA00023136"/>
    </source>
</evidence>
<dbReference type="Proteomes" id="UP000242850">
    <property type="component" value="Unassembled WGS sequence"/>
</dbReference>
<dbReference type="GO" id="GO:0005886">
    <property type="term" value="C:plasma membrane"/>
    <property type="evidence" value="ECO:0007669"/>
    <property type="project" value="TreeGrafter"/>
</dbReference>
<reference evidence="10" key="1">
    <citation type="submission" date="2016-10" db="EMBL/GenBank/DDBJ databases">
        <authorList>
            <person name="Varghese N."/>
            <person name="Submissions S."/>
        </authorList>
    </citation>
    <scope>NUCLEOTIDE SEQUENCE [LARGE SCALE GENOMIC DNA]</scope>
    <source>
        <strain evidence="10">DSM 5463</strain>
    </source>
</reference>
<dbReference type="AlphaFoldDB" id="A0A1H5URS3"/>
<evidence type="ECO:0000313" key="10">
    <source>
        <dbReference type="Proteomes" id="UP000242850"/>
    </source>
</evidence>